<dbReference type="InterPro" id="IPR013324">
    <property type="entry name" value="RNA_pol_sigma_r3/r4-like"/>
</dbReference>
<keyword evidence="8" id="KW-1185">Reference proteome</keyword>
<dbReference type="InterPro" id="IPR013249">
    <property type="entry name" value="RNA_pol_sigma70_r4_t2"/>
</dbReference>
<dbReference type="AlphaFoldDB" id="A0A3B0C9S3"/>
<dbReference type="GO" id="GO:0006352">
    <property type="term" value="P:DNA-templated transcription initiation"/>
    <property type="evidence" value="ECO:0007669"/>
    <property type="project" value="InterPro"/>
</dbReference>
<feature type="domain" description="RNA polymerase sigma factor 70 region 4 type 2" evidence="6">
    <location>
        <begin position="116"/>
        <end position="168"/>
    </location>
</feature>
<evidence type="ECO:0000256" key="1">
    <source>
        <dbReference type="ARBA" id="ARBA00010641"/>
    </source>
</evidence>
<sequence length="180" mass="21090">MVSNTENYTKLKTFFNDEYHSLRFYVRSRIDNAADRDAEDIVQDVALKLFSRADSLSPIENIAGFVYNSIRNKIIDLMRTKKSEKHLESEIEDRFIEFVEVFYGKTDNAYSDHMKNELKRAIFNLKPDYRDILLAVDFEGYSYRELSDETGVPQGTLMSRRHRALALLLTQLKSEKNNNN</sequence>
<evidence type="ECO:0000259" key="5">
    <source>
        <dbReference type="Pfam" id="PF04542"/>
    </source>
</evidence>
<dbReference type="PANTHER" id="PTHR43133">
    <property type="entry name" value="RNA POLYMERASE ECF-TYPE SIGMA FACTO"/>
    <property type="match status" value="1"/>
</dbReference>
<dbReference type="Pfam" id="PF04542">
    <property type="entry name" value="Sigma70_r2"/>
    <property type="match status" value="1"/>
</dbReference>
<keyword evidence="3" id="KW-0731">Sigma factor</keyword>
<dbReference type="SUPFAM" id="SSF88946">
    <property type="entry name" value="Sigma2 domain of RNA polymerase sigma factors"/>
    <property type="match status" value="1"/>
</dbReference>
<dbReference type="RefSeq" id="WP_120709762.1">
    <property type="nucleotide sequence ID" value="NZ_CANMKH010000001.1"/>
</dbReference>
<protein>
    <submittedName>
        <fullName evidence="7">RNA polymerase sigma factor</fullName>
    </submittedName>
</protein>
<comment type="similarity">
    <text evidence="1">Belongs to the sigma-70 factor family. ECF subfamily.</text>
</comment>
<evidence type="ECO:0000256" key="4">
    <source>
        <dbReference type="ARBA" id="ARBA00023163"/>
    </source>
</evidence>
<evidence type="ECO:0000259" key="6">
    <source>
        <dbReference type="Pfam" id="PF08281"/>
    </source>
</evidence>
<dbReference type="OrthoDB" id="9803470at2"/>
<evidence type="ECO:0000313" key="8">
    <source>
        <dbReference type="Proteomes" id="UP000276603"/>
    </source>
</evidence>
<keyword evidence="4" id="KW-0804">Transcription</keyword>
<dbReference type="EMBL" id="RBCJ01000001">
    <property type="protein sequence ID" value="RKN82572.1"/>
    <property type="molecule type" value="Genomic_DNA"/>
</dbReference>
<feature type="domain" description="RNA polymerase sigma-70 region 2" evidence="5">
    <location>
        <begin position="22"/>
        <end position="82"/>
    </location>
</feature>
<dbReference type="NCBIfam" id="TIGR02937">
    <property type="entry name" value="sigma70-ECF"/>
    <property type="match status" value="1"/>
</dbReference>
<dbReference type="GO" id="GO:0016987">
    <property type="term" value="F:sigma factor activity"/>
    <property type="evidence" value="ECO:0007669"/>
    <property type="project" value="UniProtKB-KW"/>
</dbReference>
<dbReference type="Proteomes" id="UP000276603">
    <property type="component" value="Unassembled WGS sequence"/>
</dbReference>
<dbReference type="InterPro" id="IPR014284">
    <property type="entry name" value="RNA_pol_sigma-70_dom"/>
</dbReference>
<dbReference type="Gene3D" id="1.10.1740.10">
    <property type="match status" value="1"/>
</dbReference>
<dbReference type="GO" id="GO:0003677">
    <property type="term" value="F:DNA binding"/>
    <property type="evidence" value="ECO:0007669"/>
    <property type="project" value="InterPro"/>
</dbReference>
<comment type="caution">
    <text evidence="7">The sequence shown here is derived from an EMBL/GenBank/DDBJ whole genome shotgun (WGS) entry which is preliminary data.</text>
</comment>
<dbReference type="CDD" id="cd06171">
    <property type="entry name" value="Sigma70_r4"/>
    <property type="match status" value="1"/>
</dbReference>
<organism evidence="7 8">
    <name type="scientific">Ulvibacterium marinum</name>
    <dbReference type="NCBI Taxonomy" id="2419782"/>
    <lineage>
        <taxon>Bacteria</taxon>
        <taxon>Pseudomonadati</taxon>
        <taxon>Bacteroidota</taxon>
        <taxon>Flavobacteriia</taxon>
        <taxon>Flavobacteriales</taxon>
        <taxon>Flavobacteriaceae</taxon>
        <taxon>Ulvibacterium</taxon>
    </lineage>
</organism>
<name>A0A3B0C9S3_9FLAO</name>
<dbReference type="PANTHER" id="PTHR43133:SF46">
    <property type="entry name" value="RNA POLYMERASE SIGMA-70 FACTOR ECF SUBFAMILY"/>
    <property type="match status" value="1"/>
</dbReference>
<dbReference type="InterPro" id="IPR039425">
    <property type="entry name" value="RNA_pol_sigma-70-like"/>
</dbReference>
<dbReference type="Pfam" id="PF08281">
    <property type="entry name" value="Sigma70_r4_2"/>
    <property type="match status" value="1"/>
</dbReference>
<dbReference type="Gene3D" id="1.10.10.10">
    <property type="entry name" value="Winged helix-like DNA-binding domain superfamily/Winged helix DNA-binding domain"/>
    <property type="match status" value="1"/>
</dbReference>
<evidence type="ECO:0000256" key="3">
    <source>
        <dbReference type="ARBA" id="ARBA00023082"/>
    </source>
</evidence>
<reference evidence="7 8" key="1">
    <citation type="submission" date="2018-10" db="EMBL/GenBank/DDBJ databases">
        <title>Ulvibacterium marinum gen. nov., sp. nov., a novel marine bacterium of the family Flavobacteriaceae, isolated from a culture of the green alga Ulva prolifera.</title>
        <authorList>
            <person name="Zhang Z."/>
        </authorList>
    </citation>
    <scope>NUCLEOTIDE SEQUENCE [LARGE SCALE GENOMIC DNA]</scope>
    <source>
        <strain evidence="7 8">CCMM003</strain>
    </source>
</reference>
<accession>A0A3B0C9S3</accession>
<keyword evidence="2" id="KW-0805">Transcription regulation</keyword>
<dbReference type="InterPro" id="IPR013325">
    <property type="entry name" value="RNA_pol_sigma_r2"/>
</dbReference>
<dbReference type="InterPro" id="IPR036388">
    <property type="entry name" value="WH-like_DNA-bd_sf"/>
</dbReference>
<evidence type="ECO:0000256" key="2">
    <source>
        <dbReference type="ARBA" id="ARBA00023015"/>
    </source>
</evidence>
<dbReference type="SUPFAM" id="SSF88659">
    <property type="entry name" value="Sigma3 and sigma4 domains of RNA polymerase sigma factors"/>
    <property type="match status" value="1"/>
</dbReference>
<dbReference type="InterPro" id="IPR007627">
    <property type="entry name" value="RNA_pol_sigma70_r2"/>
</dbReference>
<proteinExistence type="inferred from homology"/>
<evidence type="ECO:0000313" key="7">
    <source>
        <dbReference type="EMBL" id="RKN82572.1"/>
    </source>
</evidence>
<gene>
    <name evidence="7" type="ORF">D7Z94_01640</name>
</gene>